<organism evidence="2 3">
    <name type="scientific">Romboutsia ilealis</name>
    <dbReference type="NCBI Taxonomy" id="1115758"/>
    <lineage>
        <taxon>Bacteria</taxon>
        <taxon>Bacillati</taxon>
        <taxon>Bacillota</taxon>
        <taxon>Clostridia</taxon>
        <taxon>Peptostreptococcales</taxon>
        <taxon>Peptostreptococcaceae</taxon>
        <taxon>Romboutsia</taxon>
    </lineage>
</organism>
<keyword evidence="1" id="KW-0812">Transmembrane</keyword>
<keyword evidence="3" id="KW-1185">Reference proteome</keyword>
<keyword evidence="1" id="KW-1133">Transmembrane helix</keyword>
<dbReference type="AlphaFoldDB" id="A0A1V1I0Z9"/>
<evidence type="ECO:0000313" key="3">
    <source>
        <dbReference type="Proteomes" id="UP000245622"/>
    </source>
</evidence>
<protein>
    <submittedName>
        <fullName evidence="2">Uncharacterized protein</fullName>
    </submittedName>
</protein>
<name>A0A1V1I0Z9_9FIRM</name>
<evidence type="ECO:0000256" key="1">
    <source>
        <dbReference type="SAM" id="Phobius"/>
    </source>
</evidence>
<dbReference type="Proteomes" id="UP000245622">
    <property type="component" value="Chromosome 1"/>
</dbReference>
<reference evidence="2 3" key="1">
    <citation type="submission" date="2014-04" db="EMBL/GenBank/DDBJ databases">
        <authorList>
            <person name="Hornung B.V."/>
        </authorList>
    </citation>
    <scope>NUCLEOTIDE SEQUENCE [LARGE SCALE GENOMIC DNA]</scope>
    <source>
        <strain evidence="2 3">CRIB</strain>
    </source>
</reference>
<gene>
    <name evidence="2" type="ORF">CRIB_1302</name>
</gene>
<feature type="transmembrane region" description="Helical" evidence="1">
    <location>
        <begin position="20"/>
        <end position="38"/>
    </location>
</feature>
<sequence length="76" mass="8604">MIDINKDELICTLFCSIRKIIALLLTLVFCILCFRGDISTDQFIPIFSMVLGYYFGKSTALENKSNDTQSSKSKNI</sequence>
<evidence type="ECO:0000313" key="2">
    <source>
        <dbReference type="EMBL" id="CED93911.1"/>
    </source>
</evidence>
<keyword evidence="1" id="KW-0472">Membrane</keyword>
<accession>A0A1V1I0Z9</accession>
<dbReference type="EMBL" id="LN555523">
    <property type="protein sequence ID" value="CED93911.1"/>
    <property type="molecule type" value="Genomic_DNA"/>
</dbReference>
<dbReference type="GeneID" id="82205339"/>
<dbReference type="RefSeq" id="WP_243633587.1">
    <property type="nucleotide sequence ID" value="NZ_CAJUCR010000002.1"/>
</dbReference>
<proteinExistence type="predicted"/>
<dbReference type="KEGG" id="ril:CRIB_1302"/>